<evidence type="ECO:0000256" key="1">
    <source>
        <dbReference type="SAM" id="MobiDB-lite"/>
    </source>
</evidence>
<feature type="region of interest" description="Disordered" evidence="1">
    <location>
        <begin position="172"/>
        <end position="203"/>
    </location>
</feature>
<name>A0A8H4Q076_9HYPO</name>
<dbReference type="AlphaFoldDB" id="A0A8H4Q076"/>
<gene>
    <name evidence="2" type="ORF">G6O67_000825</name>
</gene>
<accession>A0A8H4Q076</accession>
<evidence type="ECO:0000313" key="2">
    <source>
        <dbReference type="EMBL" id="KAF4513570.1"/>
    </source>
</evidence>
<dbReference type="Proteomes" id="UP000557566">
    <property type="component" value="Unassembled WGS sequence"/>
</dbReference>
<evidence type="ECO:0000313" key="3">
    <source>
        <dbReference type="Proteomes" id="UP000557566"/>
    </source>
</evidence>
<protein>
    <submittedName>
        <fullName evidence="2">Uncharacterized protein</fullName>
    </submittedName>
</protein>
<keyword evidence="3" id="KW-1185">Reference proteome</keyword>
<organism evidence="2 3">
    <name type="scientific">Ophiocordyceps sinensis</name>
    <dbReference type="NCBI Taxonomy" id="72228"/>
    <lineage>
        <taxon>Eukaryota</taxon>
        <taxon>Fungi</taxon>
        <taxon>Dikarya</taxon>
        <taxon>Ascomycota</taxon>
        <taxon>Pezizomycotina</taxon>
        <taxon>Sordariomycetes</taxon>
        <taxon>Hypocreomycetidae</taxon>
        <taxon>Hypocreales</taxon>
        <taxon>Ophiocordycipitaceae</taxon>
        <taxon>Ophiocordyceps</taxon>
    </lineage>
</organism>
<comment type="caution">
    <text evidence="2">The sequence shown here is derived from an EMBL/GenBank/DDBJ whole genome shotgun (WGS) entry which is preliminary data.</text>
</comment>
<dbReference type="OrthoDB" id="5430299at2759"/>
<proteinExistence type="predicted"/>
<sequence>MDPDSMDPRLSDSQIVASFTPKQRDIFQWYTETLNCSIEATLDDRVWSALVREKYPTPEEFEEFGIVIDMWCGRHSRRAERPMPLDEFIRLVQGTRFDDDDSRAEYIWHMEMGNMPFIFLGSSDCGGKSIGYGIRPGAYYLWPNLDARPKDKFVLDRSVLGINFNVTVVFSPSESESPCGRDREGSSSDDSVESTEPDDVNHGHGFTFAQIGALYIFADDWERAKDSGVDNIVGHAWRDTGFGVVVEVSPRAQLGAIWVIWNVYPPHPDDSSERAERVPTLDDNGSLLPDVGRLYDDSQAQFMVAKIADSLEDLKRPRTGFAFEGQVRHECQLVRAKLVGDHQQIMRQHISRSERQAKMFC</sequence>
<dbReference type="EMBL" id="JAAVMX010000001">
    <property type="protein sequence ID" value="KAF4513570.1"/>
    <property type="molecule type" value="Genomic_DNA"/>
</dbReference>
<reference evidence="2 3" key="1">
    <citation type="journal article" date="2020" name="Genome Biol. Evol.">
        <title>A new high-quality draft genome assembly of the Chinese cordyceps Ophiocordyceps sinensis.</title>
        <authorList>
            <person name="Shu R."/>
            <person name="Zhang J."/>
            <person name="Meng Q."/>
            <person name="Zhang H."/>
            <person name="Zhou G."/>
            <person name="Li M."/>
            <person name="Wu P."/>
            <person name="Zhao Y."/>
            <person name="Chen C."/>
            <person name="Qin Q."/>
        </authorList>
    </citation>
    <scope>NUCLEOTIDE SEQUENCE [LARGE SCALE GENOMIC DNA]</scope>
    <source>
        <strain evidence="2 3">IOZ07</strain>
    </source>
</reference>